<name>A0A6F8YRU7_9ACTN</name>
<dbReference type="EMBL" id="AP022871">
    <property type="protein sequence ID" value="BCB88561.1"/>
    <property type="molecule type" value="Genomic_DNA"/>
</dbReference>
<dbReference type="SUPFAM" id="SSF52096">
    <property type="entry name" value="ClpP/crotonase"/>
    <property type="match status" value="1"/>
</dbReference>
<reference evidence="2 3" key="2">
    <citation type="submission" date="2020-03" db="EMBL/GenBank/DDBJ databases">
        <authorList>
            <person name="Ichikawa N."/>
            <person name="Kimura A."/>
            <person name="Kitahashi Y."/>
            <person name="Uohara A."/>
        </authorList>
    </citation>
    <scope>NUCLEOTIDE SEQUENCE [LARGE SCALE GENOMIC DNA]</scope>
    <source>
        <strain evidence="2 3">NBRC 105367</strain>
    </source>
</reference>
<dbReference type="Proteomes" id="UP000503011">
    <property type="component" value="Chromosome"/>
</dbReference>
<dbReference type="Gene3D" id="3.90.226.10">
    <property type="entry name" value="2-enoyl-CoA Hydratase, Chain A, domain 1"/>
    <property type="match status" value="1"/>
</dbReference>
<organism evidence="2 3">
    <name type="scientific">Phytohabitans suffuscus</name>
    <dbReference type="NCBI Taxonomy" id="624315"/>
    <lineage>
        <taxon>Bacteria</taxon>
        <taxon>Bacillati</taxon>
        <taxon>Actinomycetota</taxon>
        <taxon>Actinomycetes</taxon>
        <taxon>Micromonosporales</taxon>
        <taxon>Micromonosporaceae</taxon>
    </lineage>
</organism>
<gene>
    <name evidence="2" type="ORF">Psuf_058740</name>
</gene>
<comment type="similarity">
    <text evidence="1">Belongs to the enoyl-CoA hydratase/isomerase family.</text>
</comment>
<evidence type="ECO:0000313" key="2">
    <source>
        <dbReference type="EMBL" id="BCB88561.1"/>
    </source>
</evidence>
<dbReference type="KEGG" id="psuu:Psuf_058740"/>
<evidence type="ECO:0000256" key="1">
    <source>
        <dbReference type="ARBA" id="ARBA00005254"/>
    </source>
</evidence>
<dbReference type="AlphaFoldDB" id="A0A6F8YRU7"/>
<dbReference type="Gene3D" id="1.10.12.10">
    <property type="entry name" value="Lyase 2-enoyl-coa Hydratase, Chain A, domain 2"/>
    <property type="match status" value="1"/>
</dbReference>
<accession>A0A6F8YRU7</accession>
<evidence type="ECO:0008006" key="4">
    <source>
        <dbReference type="Google" id="ProtNLM"/>
    </source>
</evidence>
<reference evidence="2 3" key="1">
    <citation type="submission" date="2020-03" db="EMBL/GenBank/DDBJ databases">
        <title>Whole genome shotgun sequence of Phytohabitans suffuscus NBRC 105367.</title>
        <authorList>
            <person name="Komaki H."/>
            <person name="Tamura T."/>
        </authorList>
    </citation>
    <scope>NUCLEOTIDE SEQUENCE [LARGE SCALE GENOMIC DNA]</scope>
    <source>
        <strain evidence="2 3">NBRC 105367</strain>
    </source>
</reference>
<sequence>MGSSRAFEILLTARPILAAEAVRIGLALEPEPGTSAVEAAVGIARRIAEHDAFAVKLSREVLWANLDAPFDVAIEVENRTQILAALSEAPGRARQAFLSRKQ</sequence>
<dbReference type="InterPro" id="IPR029045">
    <property type="entry name" value="ClpP/crotonase-like_dom_sf"/>
</dbReference>
<dbReference type="InterPro" id="IPR014748">
    <property type="entry name" value="Enoyl-CoA_hydra_C"/>
</dbReference>
<proteinExistence type="inferred from homology"/>
<protein>
    <recommendedName>
        <fullName evidence="4">Enoyl-CoA hydratase</fullName>
    </recommendedName>
</protein>
<keyword evidence="3" id="KW-1185">Reference proteome</keyword>
<evidence type="ECO:0000313" key="3">
    <source>
        <dbReference type="Proteomes" id="UP000503011"/>
    </source>
</evidence>